<dbReference type="AlphaFoldDB" id="A0A381ZUU8"/>
<gene>
    <name evidence="1" type="ORF">METZ01_LOCUS145471</name>
</gene>
<sequence length="22" mass="2736">MIDAHQHFWQLSQPFDYAWLDS</sequence>
<organism evidence="1">
    <name type="scientific">marine metagenome</name>
    <dbReference type="NCBI Taxonomy" id="408172"/>
    <lineage>
        <taxon>unclassified sequences</taxon>
        <taxon>metagenomes</taxon>
        <taxon>ecological metagenomes</taxon>
    </lineage>
</organism>
<evidence type="ECO:0000313" key="1">
    <source>
        <dbReference type="EMBL" id="SVA92617.1"/>
    </source>
</evidence>
<reference evidence="1" key="1">
    <citation type="submission" date="2018-05" db="EMBL/GenBank/DDBJ databases">
        <authorList>
            <person name="Lanie J.A."/>
            <person name="Ng W.-L."/>
            <person name="Kazmierczak K.M."/>
            <person name="Andrzejewski T.M."/>
            <person name="Davidsen T.M."/>
            <person name="Wayne K.J."/>
            <person name="Tettelin H."/>
            <person name="Glass J.I."/>
            <person name="Rusch D."/>
            <person name="Podicherti R."/>
            <person name="Tsui H.-C.T."/>
            <person name="Winkler M.E."/>
        </authorList>
    </citation>
    <scope>NUCLEOTIDE SEQUENCE</scope>
</reference>
<protein>
    <submittedName>
        <fullName evidence="1">Uncharacterized protein</fullName>
    </submittedName>
</protein>
<accession>A0A381ZUU8</accession>
<proteinExistence type="predicted"/>
<dbReference type="EMBL" id="UINC01022619">
    <property type="protein sequence ID" value="SVA92617.1"/>
    <property type="molecule type" value="Genomic_DNA"/>
</dbReference>
<feature type="non-terminal residue" evidence="1">
    <location>
        <position position="22"/>
    </location>
</feature>
<name>A0A381ZUU8_9ZZZZ</name>